<dbReference type="AlphaFoldDB" id="J3MGA4"/>
<evidence type="ECO:0000256" key="1">
    <source>
        <dbReference type="SAM" id="Phobius"/>
    </source>
</evidence>
<evidence type="ECO:0000313" key="2">
    <source>
        <dbReference type="EnsemblPlants" id="OB06G30480.1"/>
    </source>
</evidence>
<accession>J3MGA4</accession>
<feature type="transmembrane region" description="Helical" evidence="1">
    <location>
        <begin position="90"/>
        <end position="108"/>
    </location>
</feature>
<dbReference type="EnsemblPlants" id="OB06G30480.1">
    <property type="protein sequence ID" value="OB06G30480.1"/>
    <property type="gene ID" value="OB06G30480"/>
</dbReference>
<evidence type="ECO:0000313" key="3">
    <source>
        <dbReference type="Proteomes" id="UP000006038"/>
    </source>
</evidence>
<keyword evidence="1" id="KW-0472">Membrane</keyword>
<reference evidence="2" key="1">
    <citation type="journal article" date="2013" name="Nat. Commun.">
        <title>Whole-genome sequencing of Oryza brachyantha reveals mechanisms underlying Oryza genome evolution.</title>
        <authorList>
            <person name="Chen J."/>
            <person name="Huang Q."/>
            <person name="Gao D."/>
            <person name="Wang J."/>
            <person name="Lang Y."/>
            <person name="Liu T."/>
            <person name="Li B."/>
            <person name="Bai Z."/>
            <person name="Luis Goicoechea J."/>
            <person name="Liang C."/>
            <person name="Chen C."/>
            <person name="Zhang W."/>
            <person name="Sun S."/>
            <person name="Liao Y."/>
            <person name="Zhang X."/>
            <person name="Yang L."/>
            <person name="Song C."/>
            <person name="Wang M."/>
            <person name="Shi J."/>
            <person name="Liu G."/>
            <person name="Liu J."/>
            <person name="Zhou H."/>
            <person name="Zhou W."/>
            <person name="Yu Q."/>
            <person name="An N."/>
            <person name="Chen Y."/>
            <person name="Cai Q."/>
            <person name="Wang B."/>
            <person name="Liu B."/>
            <person name="Min J."/>
            <person name="Huang Y."/>
            <person name="Wu H."/>
            <person name="Li Z."/>
            <person name="Zhang Y."/>
            <person name="Yin Y."/>
            <person name="Song W."/>
            <person name="Jiang J."/>
            <person name="Jackson S.A."/>
            <person name="Wing R.A."/>
            <person name="Wang J."/>
            <person name="Chen M."/>
        </authorList>
    </citation>
    <scope>NUCLEOTIDE SEQUENCE [LARGE SCALE GENOMIC DNA]</scope>
    <source>
        <strain evidence="2">cv. IRGC 101232</strain>
    </source>
</reference>
<sequence>MVRAVYSGLSGGGGACLGLTVGVPCLYSWLSGGGGACPGLMLGVPCLYSGLGGGRGCLPGIDAGSAMLLITENCSPKKLRFRMAAMRKDAMALVPLLSVVATWMSALLGPSLPHLPRLASIGVEAIASAAADVVACAASGDGDLAVVVVAPRMVILTNDNQGTCIMLSRLWSETWGLGLHDPVKANLSPFL</sequence>
<dbReference type="Gramene" id="OB06G30480.1">
    <property type="protein sequence ID" value="OB06G30480.1"/>
    <property type="gene ID" value="OB06G30480"/>
</dbReference>
<proteinExistence type="predicted"/>
<dbReference type="HOGENOM" id="CLU_1423530_0_0_1"/>
<keyword evidence="1" id="KW-0812">Transmembrane</keyword>
<keyword evidence="1" id="KW-1133">Transmembrane helix</keyword>
<protein>
    <submittedName>
        <fullName evidence="2">Uncharacterized protein</fullName>
    </submittedName>
</protein>
<keyword evidence="3" id="KW-1185">Reference proteome</keyword>
<reference evidence="2" key="2">
    <citation type="submission" date="2013-04" db="UniProtKB">
        <authorList>
            <consortium name="EnsemblPlants"/>
        </authorList>
    </citation>
    <scope>IDENTIFICATION</scope>
</reference>
<name>J3MGA4_ORYBR</name>
<dbReference type="Proteomes" id="UP000006038">
    <property type="component" value="Chromosome 6"/>
</dbReference>
<organism evidence="2">
    <name type="scientific">Oryza brachyantha</name>
    <name type="common">malo sina</name>
    <dbReference type="NCBI Taxonomy" id="4533"/>
    <lineage>
        <taxon>Eukaryota</taxon>
        <taxon>Viridiplantae</taxon>
        <taxon>Streptophyta</taxon>
        <taxon>Embryophyta</taxon>
        <taxon>Tracheophyta</taxon>
        <taxon>Spermatophyta</taxon>
        <taxon>Magnoliopsida</taxon>
        <taxon>Liliopsida</taxon>
        <taxon>Poales</taxon>
        <taxon>Poaceae</taxon>
        <taxon>BOP clade</taxon>
        <taxon>Oryzoideae</taxon>
        <taxon>Oryzeae</taxon>
        <taxon>Oryzinae</taxon>
        <taxon>Oryza</taxon>
    </lineage>
</organism>
<dbReference type="PROSITE" id="PS51257">
    <property type="entry name" value="PROKAR_LIPOPROTEIN"/>
    <property type="match status" value="1"/>
</dbReference>